<protein>
    <recommendedName>
        <fullName evidence="6">MADS-box domain-containing protein</fullName>
    </recommendedName>
</protein>
<keyword evidence="3" id="KW-0238">DNA-binding</keyword>
<evidence type="ECO:0000256" key="4">
    <source>
        <dbReference type="ARBA" id="ARBA00023163"/>
    </source>
</evidence>
<dbReference type="AlphaFoldDB" id="A0AAE1RPA1"/>
<evidence type="ECO:0000256" key="3">
    <source>
        <dbReference type="ARBA" id="ARBA00023125"/>
    </source>
</evidence>
<keyword evidence="4" id="KW-0804">Transcription</keyword>
<dbReference type="InterPro" id="IPR036879">
    <property type="entry name" value="TF_MADSbox_sf"/>
</dbReference>
<keyword evidence="5" id="KW-0539">Nucleus</keyword>
<keyword evidence="2" id="KW-0805">Transcription regulation</keyword>
<reference evidence="7" key="1">
    <citation type="submission" date="2023-12" db="EMBL/GenBank/DDBJ databases">
        <title>Genome assembly of Anisodus tanguticus.</title>
        <authorList>
            <person name="Wang Y.-J."/>
        </authorList>
    </citation>
    <scope>NUCLEOTIDE SEQUENCE</scope>
    <source>
        <strain evidence="7">KB-2021</strain>
        <tissue evidence="7">Leaf</tissue>
    </source>
</reference>
<dbReference type="SUPFAM" id="SSF55455">
    <property type="entry name" value="SRF-like"/>
    <property type="match status" value="1"/>
</dbReference>
<evidence type="ECO:0000313" key="8">
    <source>
        <dbReference type="Proteomes" id="UP001291623"/>
    </source>
</evidence>
<dbReference type="CDD" id="cd00120">
    <property type="entry name" value="MADS"/>
    <property type="match status" value="1"/>
</dbReference>
<dbReference type="GO" id="GO:0003677">
    <property type="term" value="F:DNA binding"/>
    <property type="evidence" value="ECO:0007669"/>
    <property type="project" value="UniProtKB-KW"/>
</dbReference>
<dbReference type="InterPro" id="IPR002100">
    <property type="entry name" value="TF_MADSbox"/>
</dbReference>
<comment type="caution">
    <text evidence="7">The sequence shown here is derived from an EMBL/GenBank/DDBJ whole genome shotgun (WGS) entry which is preliminary data.</text>
</comment>
<name>A0AAE1RPA1_9SOLA</name>
<dbReference type="Gene3D" id="3.40.1810.10">
    <property type="entry name" value="Transcription factor, MADS-box"/>
    <property type="match status" value="1"/>
</dbReference>
<sequence length="208" mass="23695">MERIQDHKNRKSTFLNRKAGLVKKTSELSMLCDIKACMIINESSHQGNNQVDYLSEELRNFAGVLEKKINNAKRKSEFLKSTNVRHSIGSSLSHQEIWDYPELMNKDLNQSTPWPISYVNPFIDINNNFFQEFTSDFQVNIPSGVNQMDAGMDTGLLTVDDYQFGNTDSMKTEAENWLANNGIGSSSTMQPMDPFIYSDSTHMPCGFR</sequence>
<feature type="domain" description="MADS-box" evidence="6">
    <location>
        <begin position="1"/>
        <end position="44"/>
    </location>
</feature>
<comment type="subcellular location">
    <subcellularLocation>
        <location evidence="1">Nucleus</location>
    </subcellularLocation>
</comment>
<dbReference type="SMART" id="SM00432">
    <property type="entry name" value="MADS"/>
    <property type="match status" value="1"/>
</dbReference>
<dbReference type="Pfam" id="PF00319">
    <property type="entry name" value="SRF-TF"/>
    <property type="match status" value="1"/>
</dbReference>
<evidence type="ECO:0000313" key="7">
    <source>
        <dbReference type="EMBL" id="KAK4355985.1"/>
    </source>
</evidence>
<dbReference type="GO" id="GO:0005634">
    <property type="term" value="C:nucleus"/>
    <property type="evidence" value="ECO:0007669"/>
    <property type="project" value="UniProtKB-SubCell"/>
</dbReference>
<proteinExistence type="predicted"/>
<evidence type="ECO:0000259" key="6">
    <source>
        <dbReference type="PROSITE" id="PS50066"/>
    </source>
</evidence>
<dbReference type="Proteomes" id="UP001291623">
    <property type="component" value="Unassembled WGS sequence"/>
</dbReference>
<dbReference type="PANTHER" id="PTHR48019">
    <property type="entry name" value="SERUM RESPONSE FACTOR HOMOLOG"/>
    <property type="match status" value="1"/>
</dbReference>
<evidence type="ECO:0000256" key="2">
    <source>
        <dbReference type="ARBA" id="ARBA00023015"/>
    </source>
</evidence>
<accession>A0AAE1RPA1</accession>
<gene>
    <name evidence="7" type="ORF">RND71_024956</name>
</gene>
<dbReference type="InterPro" id="IPR050142">
    <property type="entry name" value="MADS-box/MEF2_TF"/>
</dbReference>
<dbReference type="EMBL" id="JAVYJV010000013">
    <property type="protein sequence ID" value="KAK4355985.1"/>
    <property type="molecule type" value="Genomic_DNA"/>
</dbReference>
<organism evidence="7 8">
    <name type="scientific">Anisodus tanguticus</name>
    <dbReference type="NCBI Taxonomy" id="243964"/>
    <lineage>
        <taxon>Eukaryota</taxon>
        <taxon>Viridiplantae</taxon>
        <taxon>Streptophyta</taxon>
        <taxon>Embryophyta</taxon>
        <taxon>Tracheophyta</taxon>
        <taxon>Spermatophyta</taxon>
        <taxon>Magnoliopsida</taxon>
        <taxon>eudicotyledons</taxon>
        <taxon>Gunneridae</taxon>
        <taxon>Pentapetalae</taxon>
        <taxon>asterids</taxon>
        <taxon>lamiids</taxon>
        <taxon>Solanales</taxon>
        <taxon>Solanaceae</taxon>
        <taxon>Solanoideae</taxon>
        <taxon>Hyoscyameae</taxon>
        <taxon>Anisodus</taxon>
    </lineage>
</organism>
<keyword evidence="8" id="KW-1185">Reference proteome</keyword>
<dbReference type="GO" id="GO:0046983">
    <property type="term" value="F:protein dimerization activity"/>
    <property type="evidence" value="ECO:0007669"/>
    <property type="project" value="InterPro"/>
</dbReference>
<dbReference type="PROSITE" id="PS50066">
    <property type="entry name" value="MADS_BOX_2"/>
    <property type="match status" value="1"/>
</dbReference>
<evidence type="ECO:0000256" key="5">
    <source>
        <dbReference type="ARBA" id="ARBA00023242"/>
    </source>
</evidence>
<evidence type="ECO:0000256" key="1">
    <source>
        <dbReference type="ARBA" id="ARBA00004123"/>
    </source>
</evidence>